<dbReference type="NCBIfam" id="TIGR04183">
    <property type="entry name" value="Por_Secre_tail"/>
    <property type="match status" value="1"/>
</dbReference>
<dbReference type="Pfam" id="PF18962">
    <property type="entry name" value="Por_Secre_tail"/>
    <property type="match status" value="1"/>
</dbReference>
<dbReference type="EMBL" id="JALBGC010000005">
    <property type="protein sequence ID" value="MCI1189368.1"/>
    <property type="molecule type" value="Genomic_DNA"/>
</dbReference>
<feature type="domain" description="Secretion system C-terminal sorting" evidence="3">
    <location>
        <begin position="372"/>
        <end position="435"/>
    </location>
</feature>
<keyword evidence="1" id="KW-0732">Signal</keyword>
<dbReference type="AlphaFoldDB" id="A0A9X2AHX6"/>
<feature type="chain" id="PRO_5040852176" evidence="1">
    <location>
        <begin position="25"/>
        <end position="444"/>
    </location>
</feature>
<dbReference type="InterPro" id="IPR026444">
    <property type="entry name" value="Secre_tail"/>
</dbReference>
<proteinExistence type="predicted"/>
<gene>
    <name evidence="4" type="ORF">MON38_18240</name>
</gene>
<comment type="caution">
    <text evidence="4">The sequence shown here is derived from an EMBL/GenBank/DDBJ whole genome shotgun (WGS) entry which is preliminary data.</text>
</comment>
<dbReference type="PANTHER" id="PTHR43283:SF7">
    <property type="entry name" value="BETA-LACTAMASE-RELATED DOMAIN-CONTAINING PROTEIN"/>
    <property type="match status" value="1"/>
</dbReference>
<dbReference type="SUPFAM" id="SSF56601">
    <property type="entry name" value="beta-lactamase/transpeptidase-like"/>
    <property type="match status" value="1"/>
</dbReference>
<feature type="signal peptide" evidence="1">
    <location>
        <begin position="1"/>
        <end position="24"/>
    </location>
</feature>
<name>A0A9X2AHX6_9BACT</name>
<evidence type="ECO:0000313" key="5">
    <source>
        <dbReference type="Proteomes" id="UP001139193"/>
    </source>
</evidence>
<evidence type="ECO:0000259" key="3">
    <source>
        <dbReference type="Pfam" id="PF18962"/>
    </source>
</evidence>
<protein>
    <submittedName>
        <fullName evidence="4">Serine hydrolase</fullName>
    </submittedName>
</protein>
<organism evidence="4 5">
    <name type="scientific">Hymenobacter cyanobacteriorum</name>
    <dbReference type="NCBI Taxonomy" id="2926463"/>
    <lineage>
        <taxon>Bacteria</taxon>
        <taxon>Pseudomonadati</taxon>
        <taxon>Bacteroidota</taxon>
        <taxon>Cytophagia</taxon>
        <taxon>Cytophagales</taxon>
        <taxon>Hymenobacteraceae</taxon>
        <taxon>Hymenobacter</taxon>
    </lineage>
</organism>
<evidence type="ECO:0000313" key="4">
    <source>
        <dbReference type="EMBL" id="MCI1189368.1"/>
    </source>
</evidence>
<evidence type="ECO:0000259" key="2">
    <source>
        <dbReference type="Pfam" id="PF00144"/>
    </source>
</evidence>
<dbReference type="InterPro" id="IPR050789">
    <property type="entry name" value="Diverse_Enzym_Activities"/>
</dbReference>
<feature type="domain" description="Beta-lactamase-related" evidence="2">
    <location>
        <begin position="68"/>
        <end position="326"/>
    </location>
</feature>
<dbReference type="PANTHER" id="PTHR43283">
    <property type="entry name" value="BETA-LACTAMASE-RELATED"/>
    <property type="match status" value="1"/>
</dbReference>
<dbReference type="InterPro" id="IPR001466">
    <property type="entry name" value="Beta-lactam-related"/>
</dbReference>
<accession>A0A9X2AHX6</accession>
<dbReference type="GO" id="GO:0016787">
    <property type="term" value="F:hydrolase activity"/>
    <property type="evidence" value="ECO:0007669"/>
    <property type="project" value="UniProtKB-KW"/>
</dbReference>
<keyword evidence="5" id="KW-1185">Reference proteome</keyword>
<dbReference type="Proteomes" id="UP001139193">
    <property type="component" value="Unassembled WGS sequence"/>
</dbReference>
<dbReference type="InterPro" id="IPR012338">
    <property type="entry name" value="Beta-lactam/transpept-like"/>
</dbReference>
<reference evidence="4" key="1">
    <citation type="submission" date="2022-03" db="EMBL/GenBank/DDBJ databases">
        <title>Bacterial whole genome sequence for Hymenobacter sp. DH14.</title>
        <authorList>
            <person name="Le V."/>
        </authorList>
    </citation>
    <scope>NUCLEOTIDE SEQUENCE</scope>
    <source>
        <strain evidence="4">DH14</strain>
    </source>
</reference>
<keyword evidence="4" id="KW-0378">Hydrolase</keyword>
<sequence length="444" mass="47881">MKNALLLAGLLILLLLLPANPAAAQTSNLYFPPLTGNTWASTTPASLGWCQTPLDSLLAFAGRKGSKSLLILKDGRMVVEQYYGTYTADSAWYWASAGKSLTATLVGLARQDGQLNLTDSTSQYLGRWTSAPRPQQRQIQLLHQLTMTTGLDDSPPAPCDNESTTPACLLYLAPPATRWAYHTGAYRTLQNVLTQASGVANMTTYTSQRLGNRIGMTGLWYNDVFVSKARSMARFGLFILARGNWNGTQILTDAAYFQAMTTPSQTLNRSYGYLWWLNGQASYKLPGSQITLPGPLIPSAPADLIAALGKNDQKIYVVPSLGLVVVRQGNSAGASRLAASSFDTELWTRIMAVFCRPTATAAAAEAAGFLAFPNPANETLTLRQPAQTTASVRLLDALGREVRRQSSAGMETSVSVAALAPGLYTAQWLDANGRVLMSRKVARE</sequence>
<dbReference type="RefSeq" id="WP_241937596.1">
    <property type="nucleotide sequence ID" value="NZ_JALBGC010000005.1"/>
</dbReference>
<evidence type="ECO:0000256" key="1">
    <source>
        <dbReference type="SAM" id="SignalP"/>
    </source>
</evidence>
<dbReference type="Gene3D" id="3.40.710.10">
    <property type="entry name" value="DD-peptidase/beta-lactamase superfamily"/>
    <property type="match status" value="1"/>
</dbReference>
<dbReference type="Pfam" id="PF00144">
    <property type="entry name" value="Beta-lactamase"/>
    <property type="match status" value="1"/>
</dbReference>